<dbReference type="InterPro" id="IPR058981">
    <property type="entry name" value="MGRN1/RNF157-like_N"/>
</dbReference>
<evidence type="ECO:0000256" key="5">
    <source>
        <dbReference type="ARBA" id="ARBA00022707"/>
    </source>
</evidence>
<feature type="domain" description="RING-type" evidence="14">
    <location>
        <begin position="255"/>
        <end position="294"/>
    </location>
</feature>
<keyword evidence="4" id="KW-0808">Transferase</keyword>
<dbReference type="EMBL" id="CAJGYO010000005">
    <property type="protein sequence ID" value="CAD6231337.1"/>
    <property type="molecule type" value="Genomic_DNA"/>
</dbReference>
<dbReference type="PROSITE" id="PS50089">
    <property type="entry name" value="ZF_RING_2"/>
    <property type="match status" value="1"/>
</dbReference>
<keyword evidence="7 12" id="KW-0863">Zinc-finger</keyword>
<accession>A0A811NWK8</accession>
<dbReference type="EC" id="2.3.2.27" evidence="3"/>
<evidence type="ECO:0000259" key="14">
    <source>
        <dbReference type="PROSITE" id="PS50089"/>
    </source>
</evidence>
<comment type="caution">
    <text evidence="15">The sequence shown here is derived from an EMBL/GenBank/DDBJ whole genome shotgun (WGS) entry which is preliminary data.</text>
</comment>
<dbReference type="InterPro" id="IPR045195">
    <property type="entry name" value="LOG2-like_mRING_C3HC5"/>
</dbReference>
<comment type="similarity">
    <text evidence="11">Belongs to the RING-type zinc finger family. LOG2 subfamily.</text>
</comment>
<keyword evidence="10" id="KW-0449">Lipoprotein</keyword>
<evidence type="ECO:0000256" key="13">
    <source>
        <dbReference type="SAM" id="MobiDB-lite"/>
    </source>
</evidence>
<dbReference type="Gene3D" id="3.30.40.10">
    <property type="entry name" value="Zinc/RING finger domain, C3HC4 (zinc finger)"/>
    <property type="match status" value="1"/>
</dbReference>
<feature type="compositionally biased region" description="Pro residues" evidence="13">
    <location>
        <begin position="12"/>
        <end position="26"/>
    </location>
</feature>
<dbReference type="PANTHER" id="PTHR22996:SF11">
    <property type="entry name" value="RING-TYPE E3 UBIQUITIN TRANSFERASE"/>
    <property type="match status" value="1"/>
</dbReference>
<feature type="region of interest" description="Disordered" evidence="13">
    <location>
        <begin position="1"/>
        <end position="27"/>
    </location>
</feature>
<dbReference type="SMART" id="SM00184">
    <property type="entry name" value="RING"/>
    <property type="match status" value="1"/>
</dbReference>
<proteinExistence type="inferred from homology"/>
<evidence type="ECO:0000256" key="4">
    <source>
        <dbReference type="ARBA" id="ARBA00022679"/>
    </source>
</evidence>
<evidence type="ECO:0000256" key="9">
    <source>
        <dbReference type="ARBA" id="ARBA00022833"/>
    </source>
</evidence>
<evidence type="ECO:0000313" key="15">
    <source>
        <dbReference type="EMBL" id="CAD6231337.1"/>
    </source>
</evidence>
<gene>
    <name evidence="15" type="ORF">NCGR_LOCUS21448</name>
</gene>
<keyword evidence="16" id="KW-1185">Reference proteome</keyword>
<keyword evidence="6" id="KW-0479">Metal-binding</keyword>
<dbReference type="AlphaFoldDB" id="A0A811NWK8"/>
<evidence type="ECO:0000256" key="1">
    <source>
        <dbReference type="ARBA" id="ARBA00000900"/>
    </source>
</evidence>
<keyword evidence="5" id="KW-0519">Myristate</keyword>
<dbReference type="GO" id="GO:0061630">
    <property type="term" value="F:ubiquitin protein ligase activity"/>
    <property type="evidence" value="ECO:0007669"/>
    <property type="project" value="UniProtKB-EC"/>
</dbReference>
<organism evidence="15 16">
    <name type="scientific">Miscanthus lutarioriparius</name>
    <dbReference type="NCBI Taxonomy" id="422564"/>
    <lineage>
        <taxon>Eukaryota</taxon>
        <taxon>Viridiplantae</taxon>
        <taxon>Streptophyta</taxon>
        <taxon>Embryophyta</taxon>
        <taxon>Tracheophyta</taxon>
        <taxon>Spermatophyta</taxon>
        <taxon>Magnoliopsida</taxon>
        <taxon>Liliopsida</taxon>
        <taxon>Poales</taxon>
        <taxon>Poaceae</taxon>
        <taxon>PACMAD clade</taxon>
        <taxon>Panicoideae</taxon>
        <taxon>Andropogonodae</taxon>
        <taxon>Andropogoneae</taxon>
        <taxon>Saccharinae</taxon>
        <taxon>Miscanthus</taxon>
    </lineage>
</organism>
<dbReference type="SUPFAM" id="SSF57850">
    <property type="entry name" value="RING/U-box"/>
    <property type="match status" value="1"/>
</dbReference>
<evidence type="ECO:0000256" key="7">
    <source>
        <dbReference type="ARBA" id="ARBA00022771"/>
    </source>
</evidence>
<dbReference type="GO" id="GO:0008270">
    <property type="term" value="F:zinc ion binding"/>
    <property type="evidence" value="ECO:0007669"/>
    <property type="project" value="UniProtKB-KW"/>
</dbReference>
<dbReference type="Pfam" id="PF13920">
    <property type="entry name" value="zf-C3HC4_3"/>
    <property type="match status" value="1"/>
</dbReference>
<evidence type="ECO:0000313" key="16">
    <source>
        <dbReference type="Proteomes" id="UP000604825"/>
    </source>
</evidence>
<dbReference type="GO" id="GO:0016567">
    <property type="term" value="P:protein ubiquitination"/>
    <property type="evidence" value="ECO:0007669"/>
    <property type="project" value="TreeGrafter"/>
</dbReference>
<evidence type="ECO:0000256" key="12">
    <source>
        <dbReference type="PROSITE-ProRule" id="PRU00175"/>
    </source>
</evidence>
<evidence type="ECO:0000256" key="10">
    <source>
        <dbReference type="ARBA" id="ARBA00023288"/>
    </source>
</evidence>
<evidence type="ECO:0000256" key="11">
    <source>
        <dbReference type="ARBA" id="ARBA00025721"/>
    </source>
</evidence>
<dbReference type="InterPro" id="IPR045194">
    <property type="entry name" value="MGRN1/RNF157-like"/>
</dbReference>
<comment type="pathway">
    <text evidence="2">Protein modification; protein ubiquitination.</text>
</comment>
<dbReference type="InterPro" id="IPR001841">
    <property type="entry name" value="Znf_RING"/>
</dbReference>
<evidence type="ECO:0000256" key="2">
    <source>
        <dbReference type="ARBA" id="ARBA00004906"/>
    </source>
</evidence>
<evidence type="ECO:0000256" key="3">
    <source>
        <dbReference type="ARBA" id="ARBA00012483"/>
    </source>
</evidence>
<keyword evidence="8" id="KW-0833">Ubl conjugation pathway</keyword>
<dbReference type="CDD" id="cd16789">
    <property type="entry name" value="mRING-HC-C3HC5_MGRN1-like"/>
    <property type="match status" value="1"/>
</dbReference>
<reference evidence="15" key="1">
    <citation type="submission" date="2020-10" db="EMBL/GenBank/DDBJ databases">
        <authorList>
            <person name="Han B."/>
            <person name="Lu T."/>
            <person name="Zhao Q."/>
            <person name="Huang X."/>
            <person name="Zhao Y."/>
        </authorList>
    </citation>
    <scope>NUCLEOTIDE SEQUENCE</scope>
</reference>
<name>A0A811NWK8_9POAL</name>
<protein>
    <recommendedName>
        <fullName evidence="3">RING-type E3 ubiquitin transferase</fullName>
        <ecNumber evidence="3">2.3.2.27</ecNumber>
    </recommendedName>
</protein>
<dbReference type="InterPro" id="IPR013083">
    <property type="entry name" value="Znf_RING/FYVE/PHD"/>
</dbReference>
<dbReference type="FunFam" id="3.30.40.10:FF:000115">
    <property type="entry name" value="probable E3 ubiquitin-protein ligase LOG2"/>
    <property type="match status" value="1"/>
</dbReference>
<evidence type="ECO:0000256" key="8">
    <source>
        <dbReference type="ARBA" id="ARBA00022786"/>
    </source>
</evidence>
<keyword evidence="9" id="KW-0862">Zinc</keyword>
<dbReference type="OrthoDB" id="1711136at2759"/>
<comment type="catalytic activity">
    <reaction evidence="1">
        <text>S-ubiquitinyl-[E2 ubiquitin-conjugating enzyme]-L-cysteine + [acceptor protein]-L-lysine = [E2 ubiquitin-conjugating enzyme]-L-cysteine + N(6)-ubiquitinyl-[acceptor protein]-L-lysine.</text>
        <dbReference type="EC" id="2.3.2.27"/>
    </reaction>
</comment>
<dbReference type="Pfam" id="PF26192">
    <property type="entry name" value="RNF157-like_N"/>
    <property type="match status" value="1"/>
</dbReference>
<dbReference type="Proteomes" id="UP000604825">
    <property type="component" value="Unassembled WGS sequence"/>
</dbReference>
<sequence length="326" mass="35725">MGNLGSRSDASRPPPPPPPPPPPTPPGLQAHLQGVRPTYYHHYPGWPPGAAMPPPLGVPAQVERHRAVAVHAGVNIKGDSLRLEHDDDDRGLLLAFSFDADAPGCITVYYFAQEDEELILKATKENLLKPVTADFNKGHNQEFKQPYGTGIDVSQSEESELTKIGEGGVFPVAFKVDVAVPNNQELEAEGALEHEASNCLVKFAVLVRKDNAEYGVRIMQQILWVNGTRYVLQEIYGIGNTADGNNLEDESGKECVICLSEPRDTTVLPCRHMCLCRECAQLLRLQSNKCPICRQPVGGLLEIEVDTKSVNQNELSSEDTMKRVSV</sequence>
<dbReference type="PANTHER" id="PTHR22996">
    <property type="entry name" value="MAHOGUNIN"/>
    <property type="match status" value="1"/>
</dbReference>
<evidence type="ECO:0000256" key="6">
    <source>
        <dbReference type="ARBA" id="ARBA00022723"/>
    </source>
</evidence>
<dbReference type="SUPFAM" id="SSF101447">
    <property type="entry name" value="Formin homology 2 domain (FH2 domain)"/>
    <property type="match status" value="1"/>
</dbReference>